<dbReference type="GO" id="GO:0005524">
    <property type="term" value="F:ATP binding"/>
    <property type="evidence" value="ECO:0007669"/>
    <property type="project" value="UniProtKB-KW"/>
</dbReference>
<protein>
    <submittedName>
        <fullName evidence="4">ATP-binding region ATPase domain protein</fullName>
    </submittedName>
</protein>
<evidence type="ECO:0000313" key="5">
    <source>
        <dbReference type="Proteomes" id="UP000001116"/>
    </source>
</evidence>
<evidence type="ECO:0000313" key="4">
    <source>
        <dbReference type="EMBL" id="ABS05958.1"/>
    </source>
</evidence>
<dbReference type="SUPFAM" id="SSF55874">
    <property type="entry name" value="ATPase domain of HSP90 chaperone/DNA topoisomerase II/histidine kinase"/>
    <property type="match status" value="1"/>
</dbReference>
<organism evidence="4 5">
    <name type="scientific">Kineococcus radiotolerans (strain ATCC BAA-149 / DSM 14245 / SRS30216)</name>
    <dbReference type="NCBI Taxonomy" id="266940"/>
    <lineage>
        <taxon>Bacteria</taxon>
        <taxon>Bacillati</taxon>
        <taxon>Actinomycetota</taxon>
        <taxon>Actinomycetes</taxon>
        <taxon>Kineosporiales</taxon>
        <taxon>Kineosporiaceae</taxon>
        <taxon>Kineococcus</taxon>
    </lineage>
</organism>
<dbReference type="GO" id="GO:0004674">
    <property type="term" value="F:protein serine/threonine kinase activity"/>
    <property type="evidence" value="ECO:0007669"/>
    <property type="project" value="UniProtKB-KW"/>
</dbReference>
<dbReference type="AlphaFoldDB" id="A6WGL9"/>
<evidence type="ECO:0000256" key="1">
    <source>
        <dbReference type="ARBA" id="ARBA00022527"/>
    </source>
</evidence>
<evidence type="ECO:0000259" key="3">
    <source>
        <dbReference type="Pfam" id="PF13581"/>
    </source>
</evidence>
<keyword evidence="1" id="KW-0418">Kinase</keyword>
<keyword evidence="5" id="KW-1185">Reference proteome</keyword>
<accession>A6WGL9</accession>
<proteinExistence type="predicted"/>
<gene>
    <name evidence="4" type="ordered locus">Krad_4499</name>
</gene>
<feature type="region of interest" description="Disordered" evidence="2">
    <location>
        <begin position="174"/>
        <end position="211"/>
    </location>
</feature>
<keyword evidence="1" id="KW-0723">Serine/threonine-protein kinase</keyword>
<dbReference type="EMBL" id="CP000750">
    <property type="protein sequence ID" value="ABS05958.1"/>
    <property type="molecule type" value="Genomic_DNA"/>
</dbReference>
<reference evidence="5" key="1">
    <citation type="journal article" date="2008" name="PLoS ONE">
        <title>Survival in nuclear waste, extreme resistance, and potential applications gleaned from the genome sequence of Kineococcus radiotolerans SRS30216.</title>
        <authorList>
            <person name="Bagwell C.E."/>
            <person name="Bhat S."/>
            <person name="Hawkins G.M."/>
            <person name="Smith B.W."/>
            <person name="Biswas T."/>
            <person name="Hoover T.R."/>
            <person name="Saunders E."/>
            <person name="Han C.S."/>
            <person name="Tsodikov O.V."/>
            <person name="Shimkets L.J."/>
        </authorList>
    </citation>
    <scope>NUCLEOTIDE SEQUENCE [LARGE SCALE GENOMIC DNA]</scope>
    <source>
        <strain evidence="5">ATCC BAA-149 / DSM 14245 / SRS30216</strain>
    </source>
</reference>
<dbReference type="PANTHER" id="PTHR35526">
    <property type="entry name" value="ANTI-SIGMA-F FACTOR RSBW-RELATED"/>
    <property type="match status" value="1"/>
</dbReference>
<dbReference type="PANTHER" id="PTHR35526:SF3">
    <property type="entry name" value="ANTI-SIGMA-F FACTOR RSBW"/>
    <property type="match status" value="1"/>
</dbReference>
<feature type="compositionally biased region" description="Low complexity" evidence="2">
    <location>
        <begin position="200"/>
        <end position="209"/>
    </location>
</feature>
<feature type="domain" description="Histidine kinase/HSP90-like ATPase" evidence="3">
    <location>
        <begin position="229"/>
        <end position="323"/>
    </location>
</feature>
<dbReference type="KEGG" id="kra:Krad_4499"/>
<name>A6WGL9_KINRD</name>
<dbReference type="InterPro" id="IPR036890">
    <property type="entry name" value="HATPase_C_sf"/>
</dbReference>
<keyword evidence="1" id="KW-0808">Transferase</keyword>
<keyword evidence="4" id="KW-0547">Nucleotide-binding</keyword>
<dbReference type="HOGENOM" id="CLU_780275_0_0_11"/>
<keyword evidence="4" id="KW-0067">ATP-binding</keyword>
<dbReference type="Gene3D" id="3.30.565.10">
    <property type="entry name" value="Histidine kinase-like ATPase, C-terminal domain"/>
    <property type="match status" value="1"/>
</dbReference>
<dbReference type="InterPro" id="IPR050267">
    <property type="entry name" value="Anti-sigma-factor_SerPK"/>
</dbReference>
<dbReference type="Proteomes" id="UP000001116">
    <property type="component" value="Chromosome"/>
</dbReference>
<dbReference type="CDD" id="cd16936">
    <property type="entry name" value="HATPase_RsbW-like"/>
    <property type="match status" value="1"/>
</dbReference>
<sequence length="365" mass="38886">MPVRAPRRGPARHDRGLPRGLCEARRVVDQTAELVTVRLLGLPLALRGRFLRYHEDLLRELALIQIGRERGPASTLPQRLLSLADELARVYAPFQAQPAAALDAAAAAGRASCDVAYTVPAEVAPLLRQVGDVLEEADDFCRAEQHLLTLPAPPEVVAYRRWVFGEFARQLAGEEPRPWRPADASAPPPPPPVPPPPPGEQAVAAGAAPGEPPGRLVGPALVLDPMAGAVSAARRHVRRAVAELHVPEVEESAELGVSELVTNALLHARTAFTITVRSMPTGTVRIEVSDSSPLPAQQRHLGLGATTGRGLRLVEAVSSAWGVDPLASGGVGKTVWFEPRPSTGEDPGSEVFAAEAWAEDLQQLL</sequence>
<dbReference type="Pfam" id="PF13581">
    <property type="entry name" value="HATPase_c_2"/>
    <property type="match status" value="1"/>
</dbReference>
<dbReference type="InterPro" id="IPR003594">
    <property type="entry name" value="HATPase_dom"/>
</dbReference>
<dbReference type="eggNOG" id="COG2172">
    <property type="taxonomic scope" value="Bacteria"/>
</dbReference>
<dbReference type="STRING" id="266940.Krad_4499"/>
<feature type="compositionally biased region" description="Pro residues" evidence="2">
    <location>
        <begin position="186"/>
        <end position="199"/>
    </location>
</feature>
<evidence type="ECO:0000256" key="2">
    <source>
        <dbReference type="SAM" id="MobiDB-lite"/>
    </source>
</evidence>